<organism evidence="1 2">
    <name type="scientific">Leptospira borgpetersenii serovar Javanica str. UI 09931</name>
    <dbReference type="NCBI Taxonomy" id="1049767"/>
    <lineage>
        <taxon>Bacteria</taxon>
        <taxon>Pseudomonadati</taxon>
        <taxon>Spirochaetota</taxon>
        <taxon>Spirochaetia</taxon>
        <taxon>Leptospirales</taxon>
        <taxon>Leptospiraceae</taxon>
        <taxon>Leptospira</taxon>
    </lineage>
</organism>
<dbReference type="AlphaFoldDB" id="A0AAV3JCX3"/>
<dbReference type="Proteomes" id="UP000014570">
    <property type="component" value="Unassembled WGS sequence"/>
</dbReference>
<dbReference type="EMBL" id="AHNP02000007">
    <property type="protein sequence ID" value="EPG57943.1"/>
    <property type="molecule type" value="Genomic_DNA"/>
</dbReference>
<proteinExistence type="predicted"/>
<gene>
    <name evidence="1" type="ORF">LEP1GSC103_2884</name>
</gene>
<name>A0AAV3JCX3_LEPBO</name>
<evidence type="ECO:0000313" key="2">
    <source>
        <dbReference type="Proteomes" id="UP000014570"/>
    </source>
</evidence>
<evidence type="ECO:0000313" key="1">
    <source>
        <dbReference type="EMBL" id="EPG57943.1"/>
    </source>
</evidence>
<reference evidence="1 2" key="1">
    <citation type="submission" date="2013-04" db="EMBL/GenBank/DDBJ databases">
        <authorList>
            <person name="Harkins D.M."/>
            <person name="Durkin A.S."/>
            <person name="Brinkac L.M."/>
            <person name="Haft D.H."/>
            <person name="Selengut J.D."/>
            <person name="Sanka R."/>
            <person name="DePew J."/>
            <person name="Purushe J."/>
            <person name="Chanthongthip A."/>
            <person name="Lattana O."/>
            <person name="Phetsouvanh R."/>
            <person name="Newton P.N."/>
            <person name="Vinetz J.M."/>
            <person name="Sutton G.G."/>
            <person name="Nierman W.C."/>
            <person name="Fouts D.E."/>
        </authorList>
    </citation>
    <scope>NUCLEOTIDE SEQUENCE [LARGE SCALE GENOMIC DNA]</scope>
    <source>
        <strain evidence="1 2">UI 09931</strain>
    </source>
</reference>
<sequence>MYQIREITSLLNFFGKIWSFINLQNWPDLRSAFYTVFKNPKRSPFNDPMKFFYYAFVRNSFLAESYFQSVYTIFSGKF</sequence>
<protein>
    <submittedName>
        <fullName evidence="1">Uncharacterized protein</fullName>
    </submittedName>
</protein>
<accession>A0AAV3JCX3</accession>
<comment type="caution">
    <text evidence="1">The sequence shown here is derived from an EMBL/GenBank/DDBJ whole genome shotgun (WGS) entry which is preliminary data.</text>
</comment>